<keyword evidence="1" id="KW-0812">Transmembrane</keyword>
<keyword evidence="1" id="KW-1133">Transmembrane helix</keyword>
<name>A0A4R6GWZ9_9BACT</name>
<dbReference type="AlphaFoldDB" id="A0A4R6GWZ9"/>
<accession>A0A4R6GWZ9</accession>
<gene>
    <name evidence="2" type="ORF">DET52_10646</name>
</gene>
<reference evidence="2 3" key="1">
    <citation type="submission" date="2019-03" db="EMBL/GenBank/DDBJ databases">
        <title>Freshwater and sediment microbial communities from various areas in North America, analyzing microbe dynamics in response to fracking.</title>
        <authorList>
            <person name="Lamendella R."/>
        </authorList>
    </citation>
    <scope>NUCLEOTIDE SEQUENCE [LARGE SCALE GENOMIC DNA]</scope>
    <source>
        <strain evidence="2 3">114D</strain>
    </source>
</reference>
<evidence type="ECO:0000256" key="1">
    <source>
        <dbReference type="SAM" id="Phobius"/>
    </source>
</evidence>
<protein>
    <submittedName>
        <fullName evidence="2">Uncharacterized protein</fullName>
    </submittedName>
</protein>
<evidence type="ECO:0000313" key="3">
    <source>
        <dbReference type="Proteomes" id="UP000294848"/>
    </source>
</evidence>
<feature type="transmembrane region" description="Helical" evidence="1">
    <location>
        <begin position="21"/>
        <end position="38"/>
    </location>
</feature>
<dbReference type="EMBL" id="SNWI01000006">
    <property type="protein sequence ID" value="TDN99837.1"/>
    <property type="molecule type" value="Genomic_DNA"/>
</dbReference>
<dbReference type="Proteomes" id="UP000294848">
    <property type="component" value="Unassembled WGS sequence"/>
</dbReference>
<evidence type="ECO:0000313" key="2">
    <source>
        <dbReference type="EMBL" id="TDN99837.1"/>
    </source>
</evidence>
<keyword evidence="1" id="KW-0472">Membrane</keyword>
<sequence length="75" mass="8816">MHTAMKLLNSTRKINNFKEGCFVLILNVSLFQYTFKSMKKGANRNLPLSFIFWYFVYSKVAISFSRSAYSFWLIG</sequence>
<proteinExistence type="predicted"/>
<feature type="transmembrane region" description="Helical" evidence="1">
    <location>
        <begin position="50"/>
        <end position="74"/>
    </location>
</feature>
<comment type="caution">
    <text evidence="2">The sequence shown here is derived from an EMBL/GenBank/DDBJ whole genome shotgun (WGS) entry which is preliminary data.</text>
</comment>
<organism evidence="2 3">
    <name type="scientific">Sunxiuqinia elliptica</name>
    <dbReference type="NCBI Taxonomy" id="655355"/>
    <lineage>
        <taxon>Bacteria</taxon>
        <taxon>Pseudomonadati</taxon>
        <taxon>Bacteroidota</taxon>
        <taxon>Bacteroidia</taxon>
        <taxon>Marinilabiliales</taxon>
        <taxon>Prolixibacteraceae</taxon>
        <taxon>Sunxiuqinia</taxon>
    </lineage>
</organism>